<evidence type="ECO:0000256" key="1">
    <source>
        <dbReference type="SAM" id="MobiDB-lite"/>
    </source>
</evidence>
<proteinExistence type="predicted"/>
<sequence>MGVPAAQSSISPLESSRKGEEQPLFIPSSISKSLFDSDIGRTHSNLSFSSGVIAIQPVSTLAAKEGSLALNSTQSSPNLELFSHGVNATQSFPIDDQDALQKPLLTATPAPSKQAVSAPFDECKQGLNANCSNEPPLNHTARALNIHALPFQPSIPVLKQGKSVKELKELTMETEQKANSGGLQQGKSLKELKALAFHKDAVQTKSVTTKPLGLLDLKLIYERSPQISLIDMSFGMNGEDHKRQKDGGVEVSEMAHDKIELPVDDEDSYTLEAEMELDAIHLLDDFNPKGGSGVGAASSIVVAASSGRWSVSAVLVLPPVAALDDVMSPAATGVASSVAGRGSDAGLSVAASKDVGAAAPGRLGGRVIRSSSIGNGPSDTRIG</sequence>
<dbReference type="Proteomes" id="UP000595140">
    <property type="component" value="Unassembled WGS sequence"/>
</dbReference>
<dbReference type="AlphaFoldDB" id="A0A484MNE0"/>
<feature type="compositionally biased region" description="Polar residues" evidence="1">
    <location>
        <begin position="1"/>
        <end position="14"/>
    </location>
</feature>
<accession>A0A484MNE0</accession>
<reference evidence="2 3" key="1">
    <citation type="submission" date="2018-04" db="EMBL/GenBank/DDBJ databases">
        <authorList>
            <person name="Vogel A."/>
        </authorList>
    </citation>
    <scope>NUCLEOTIDE SEQUENCE [LARGE SCALE GENOMIC DNA]</scope>
</reference>
<gene>
    <name evidence="2" type="ORF">CCAM_LOCUS32279</name>
</gene>
<dbReference type="EMBL" id="OOIL02004148">
    <property type="protein sequence ID" value="VFQ90503.1"/>
    <property type="molecule type" value="Genomic_DNA"/>
</dbReference>
<evidence type="ECO:0000313" key="3">
    <source>
        <dbReference type="Proteomes" id="UP000595140"/>
    </source>
</evidence>
<name>A0A484MNE0_9ASTE</name>
<organism evidence="2 3">
    <name type="scientific">Cuscuta campestris</name>
    <dbReference type="NCBI Taxonomy" id="132261"/>
    <lineage>
        <taxon>Eukaryota</taxon>
        <taxon>Viridiplantae</taxon>
        <taxon>Streptophyta</taxon>
        <taxon>Embryophyta</taxon>
        <taxon>Tracheophyta</taxon>
        <taxon>Spermatophyta</taxon>
        <taxon>Magnoliopsida</taxon>
        <taxon>eudicotyledons</taxon>
        <taxon>Gunneridae</taxon>
        <taxon>Pentapetalae</taxon>
        <taxon>asterids</taxon>
        <taxon>lamiids</taxon>
        <taxon>Solanales</taxon>
        <taxon>Convolvulaceae</taxon>
        <taxon>Cuscuteae</taxon>
        <taxon>Cuscuta</taxon>
        <taxon>Cuscuta subgen. Grammica</taxon>
        <taxon>Cuscuta sect. Cleistogrammica</taxon>
    </lineage>
</organism>
<keyword evidence="3" id="KW-1185">Reference proteome</keyword>
<evidence type="ECO:0000313" key="2">
    <source>
        <dbReference type="EMBL" id="VFQ90503.1"/>
    </source>
</evidence>
<protein>
    <submittedName>
        <fullName evidence="2">Uncharacterized protein</fullName>
    </submittedName>
</protein>
<feature type="region of interest" description="Disordered" evidence="1">
    <location>
        <begin position="1"/>
        <end position="24"/>
    </location>
</feature>